<reference evidence="1" key="1">
    <citation type="journal article" date="2022" name="Int. J. Mol. Sci.">
        <title>Draft Genome of Tanacetum Coccineum: Genomic Comparison of Closely Related Tanacetum-Family Plants.</title>
        <authorList>
            <person name="Yamashiro T."/>
            <person name="Shiraishi A."/>
            <person name="Nakayama K."/>
            <person name="Satake H."/>
        </authorList>
    </citation>
    <scope>NUCLEOTIDE SEQUENCE</scope>
</reference>
<keyword evidence="2" id="KW-1185">Reference proteome</keyword>
<accession>A0ABQ4YI44</accession>
<organism evidence="1 2">
    <name type="scientific">Tanacetum coccineum</name>
    <dbReference type="NCBI Taxonomy" id="301880"/>
    <lineage>
        <taxon>Eukaryota</taxon>
        <taxon>Viridiplantae</taxon>
        <taxon>Streptophyta</taxon>
        <taxon>Embryophyta</taxon>
        <taxon>Tracheophyta</taxon>
        <taxon>Spermatophyta</taxon>
        <taxon>Magnoliopsida</taxon>
        <taxon>eudicotyledons</taxon>
        <taxon>Gunneridae</taxon>
        <taxon>Pentapetalae</taxon>
        <taxon>asterids</taxon>
        <taxon>campanulids</taxon>
        <taxon>Asterales</taxon>
        <taxon>Asteraceae</taxon>
        <taxon>Asteroideae</taxon>
        <taxon>Anthemideae</taxon>
        <taxon>Anthemidinae</taxon>
        <taxon>Tanacetum</taxon>
    </lineage>
</organism>
<reference evidence="1" key="2">
    <citation type="submission" date="2022-01" db="EMBL/GenBank/DDBJ databases">
        <authorList>
            <person name="Yamashiro T."/>
            <person name="Shiraishi A."/>
            <person name="Satake H."/>
            <person name="Nakayama K."/>
        </authorList>
    </citation>
    <scope>NUCLEOTIDE SEQUENCE</scope>
</reference>
<protein>
    <submittedName>
        <fullName evidence="1">Uncharacterized protein</fullName>
    </submittedName>
</protein>
<sequence length="504" mass="57944">MHALISFAHAHEAGLNTKVVAQWSALLCDAHYESACLYAWMYGLLELHRQFELHYRMKDSGALICLRKQAGVRNERDMWEQLGTSWLYATTGFSVGLILNGLTKDFVGFVRNYNMHNMGKTIGEISCYALLEYERIYLKMAGNTSKERKLVGSDKFFGYGAIYDDLNISAFFPFGIYALEYANEILIWFQLRGLKNNHYECGLDKFPNLSYLRSGDVTALVKRDTPDKLEQKIVKLYLIGYPRKTMGYYLNFPPGKQNCCCNGAVGLEELQGKSTTAMSATESEYLSCVRSCMGSCWIRKFISGLGLVDEDEERMDDEDMNMEDEEVPQKRHHLLLLTEEEEEEKDEIKRQKLTPFSDLNDHQLKELFGEALWFELCSVFLIYDSTLEDHKLFGTIRVAATANGFSPDPLNAFSDIFNREFNNPVEVTCIGYQYLYDMHYCSLPVSSTSTVQIAAKLYVTTDEVDDVDKYPEDHHQIEVQNHGEVVDVDEDFERLCELWDSYDD</sequence>
<name>A0ABQ4YI44_9ASTR</name>
<evidence type="ECO:0000313" key="2">
    <source>
        <dbReference type="Proteomes" id="UP001151760"/>
    </source>
</evidence>
<evidence type="ECO:0000313" key="1">
    <source>
        <dbReference type="EMBL" id="GJS77443.1"/>
    </source>
</evidence>
<gene>
    <name evidence="1" type="ORF">Tco_0727324</name>
</gene>
<comment type="caution">
    <text evidence="1">The sequence shown here is derived from an EMBL/GenBank/DDBJ whole genome shotgun (WGS) entry which is preliminary data.</text>
</comment>
<proteinExistence type="predicted"/>
<feature type="non-terminal residue" evidence="1">
    <location>
        <position position="504"/>
    </location>
</feature>
<dbReference type="EMBL" id="BQNB010010448">
    <property type="protein sequence ID" value="GJS77443.1"/>
    <property type="molecule type" value="Genomic_DNA"/>
</dbReference>
<dbReference type="Proteomes" id="UP001151760">
    <property type="component" value="Unassembled WGS sequence"/>
</dbReference>